<name>A0A2D6M226_9ARCH</name>
<evidence type="ECO:0000256" key="5">
    <source>
        <dbReference type="RuleBase" id="RU004187"/>
    </source>
</evidence>
<dbReference type="PROSITE" id="PS00750">
    <property type="entry name" value="TCP1_1"/>
    <property type="match status" value="1"/>
</dbReference>
<dbReference type="InterPro" id="IPR002194">
    <property type="entry name" value="Chaperonin_TCP-1_CS"/>
</dbReference>
<dbReference type="NCBIfam" id="NF041082">
    <property type="entry name" value="thermosome_alpha"/>
    <property type="match status" value="1"/>
</dbReference>
<dbReference type="NCBIfam" id="TIGR02339">
    <property type="entry name" value="thermosome_arch"/>
    <property type="match status" value="1"/>
</dbReference>
<dbReference type="SUPFAM" id="SSF52029">
    <property type="entry name" value="GroEL apical domain-like"/>
    <property type="match status" value="1"/>
</dbReference>
<dbReference type="InterPro" id="IPR054827">
    <property type="entry name" value="thermosome_alpha"/>
</dbReference>
<reference evidence="8" key="1">
    <citation type="submission" date="2017-09" db="EMBL/GenBank/DDBJ databases">
        <title>The Reconstruction of 2,631 Draft Metagenome-Assembled Genomes from the Global Oceans.</title>
        <authorList>
            <person name="Tully B.J."/>
            <person name="Graham E.D."/>
            <person name="Heidelberg J.F."/>
        </authorList>
    </citation>
    <scope>NUCLEOTIDE SEQUENCE [LARGE SCALE GENOMIC DNA]</scope>
</reference>
<dbReference type="CDD" id="cd03343">
    <property type="entry name" value="cpn60"/>
    <property type="match status" value="1"/>
</dbReference>
<dbReference type="PROSITE" id="PS00751">
    <property type="entry name" value="TCP1_2"/>
    <property type="match status" value="1"/>
</dbReference>
<dbReference type="InterPro" id="IPR017998">
    <property type="entry name" value="Chaperone_TCP-1"/>
</dbReference>
<dbReference type="SUPFAM" id="SSF48592">
    <property type="entry name" value="GroEL equatorial domain-like"/>
    <property type="match status" value="1"/>
</dbReference>
<dbReference type="GO" id="GO:0051082">
    <property type="term" value="F:unfolded protein binding"/>
    <property type="evidence" value="ECO:0007669"/>
    <property type="project" value="InterPro"/>
</dbReference>
<dbReference type="GO" id="GO:0016887">
    <property type="term" value="F:ATP hydrolysis activity"/>
    <property type="evidence" value="ECO:0007669"/>
    <property type="project" value="InterPro"/>
</dbReference>
<evidence type="ECO:0000256" key="4">
    <source>
        <dbReference type="ARBA" id="ARBA00023186"/>
    </source>
</evidence>
<dbReference type="AlphaFoldDB" id="A0A2D6M226"/>
<dbReference type="PROSITE" id="PS00995">
    <property type="entry name" value="TCP1_3"/>
    <property type="match status" value="1"/>
</dbReference>
<keyword evidence="2 5" id="KW-0547">Nucleotide-binding</keyword>
<dbReference type="Gene3D" id="1.10.560.10">
    <property type="entry name" value="GroEL-like equatorial domain"/>
    <property type="match status" value="1"/>
</dbReference>
<dbReference type="InterPro" id="IPR027409">
    <property type="entry name" value="GroEL-like_apical_dom_sf"/>
</dbReference>
<dbReference type="PRINTS" id="PR00304">
    <property type="entry name" value="TCOMPLEXTCP1"/>
</dbReference>
<dbReference type="InterPro" id="IPR027410">
    <property type="entry name" value="TCP-1-like_intermed_sf"/>
</dbReference>
<comment type="caution">
    <text evidence="7">The sequence shown here is derived from an EMBL/GenBank/DDBJ whole genome shotgun (WGS) entry which is preliminary data.</text>
</comment>
<protein>
    <submittedName>
        <fullName evidence="7">Thermosome subunit</fullName>
    </submittedName>
</protein>
<comment type="similarity">
    <text evidence="1 5">Belongs to the TCP-1 chaperonin family.</text>
</comment>
<proteinExistence type="inferred from homology"/>
<sequence length="548" mass="58482">MAEAAQQPVVFLTEGSKRTRGRDAQRINILIAKAVAQAVKSTLGPKGMDKMIVDDLGDVTISNDGATILDEMSIDHPIGKMMVEVAKTQDDEVGDGTTSAVVLAGGMLKRAEELLDDDIHPSIIIKGYRLAAKKAREELEKVAEDVKYDDKKALRNIALTSMTGKAAEAAEELADLVVNSIVQVTDNENNEIGIDIDNVKVEKKQGASLEDSKLIKGLLIDKEIVQGGMPKKIGDAKIALIDAALEIKSTETDAKIEISSPEQMQAFLDQEEGMLKKMVEQIKKSGANFVVCQKGIDDLAQHFLAKEGIAAVRRVKKSDMDALIRATGGTIVTRLEDLSASDLGKAATVSEKKIAGDDMVFVEGCKNPKSVSMLIRGGSEHVVDEAERAVHDALMAVATVIKSGKVVAGGGSIEVEIATRLRDYAHTIGGREQLAIEAFANTLEEIPRTLAETAGMNPLDTLVSLRAKHRAKDGKYIGVDVIKGKLADMNAKNVIEPMKVKTQAIASGTEVAEMILRIDDIIAGSSKGKEPPMPPGMGGMPPGMGGMM</sequence>
<evidence type="ECO:0000313" key="8">
    <source>
        <dbReference type="Proteomes" id="UP000226592"/>
    </source>
</evidence>
<evidence type="ECO:0000256" key="3">
    <source>
        <dbReference type="ARBA" id="ARBA00022840"/>
    </source>
</evidence>
<keyword evidence="4 5" id="KW-0143">Chaperone</keyword>
<evidence type="ECO:0000256" key="2">
    <source>
        <dbReference type="ARBA" id="ARBA00022741"/>
    </source>
</evidence>
<evidence type="ECO:0000313" key="7">
    <source>
        <dbReference type="EMBL" id="MAG22446.1"/>
    </source>
</evidence>
<feature type="region of interest" description="Disordered" evidence="6">
    <location>
        <begin position="524"/>
        <end position="548"/>
    </location>
</feature>
<dbReference type="SUPFAM" id="SSF54849">
    <property type="entry name" value="GroEL-intermediate domain like"/>
    <property type="match status" value="1"/>
</dbReference>
<dbReference type="Gene3D" id="3.50.7.10">
    <property type="entry name" value="GroEL"/>
    <property type="match status" value="1"/>
</dbReference>
<dbReference type="InterPro" id="IPR053374">
    <property type="entry name" value="TCP-1_chaperonin"/>
</dbReference>
<accession>A0A2D6M226</accession>
<dbReference type="Pfam" id="PF00118">
    <property type="entry name" value="Cpn60_TCP1"/>
    <property type="match status" value="1"/>
</dbReference>
<dbReference type="GO" id="GO:0140662">
    <property type="term" value="F:ATP-dependent protein folding chaperone"/>
    <property type="evidence" value="ECO:0007669"/>
    <property type="project" value="InterPro"/>
</dbReference>
<evidence type="ECO:0000256" key="6">
    <source>
        <dbReference type="SAM" id="MobiDB-lite"/>
    </source>
</evidence>
<dbReference type="InterPro" id="IPR027413">
    <property type="entry name" value="GROEL-like_equatorial_sf"/>
</dbReference>
<gene>
    <name evidence="7" type="ORF">CL943_04060</name>
</gene>
<feature type="compositionally biased region" description="Gly residues" evidence="6">
    <location>
        <begin position="536"/>
        <end position="548"/>
    </location>
</feature>
<dbReference type="GO" id="GO:0005524">
    <property type="term" value="F:ATP binding"/>
    <property type="evidence" value="ECO:0007669"/>
    <property type="project" value="UniProtKB-KW"/>
</dbReference>
<dbReference type="PANTHER" id="PTHR11353">
    <property type="entry name" value="CHAPERONIN"/>
    <property type="match status" value="1"/>
</dbReference>
<dbReference type="Proteomes" id="UP000226592">
    <property type="component" value="Unassembled WGS sequence"/>
</dbReference>
<keyword evidence="3 5" id="KW-0067">ATP-binding</keyword>
<dbReference type="InterPro" id="IPR002423">
    <property type="entry name" value="Cpn60/GroEL/TCP-1"/>
</dbReference>
<evidence type="ECO:0000256" key="1">
    <source>
        <dbReference type="ARBA" id="ARBA00008020"/>
    </source>
</evidence>
<dbReference type="InterPro" id="IPR012714">
    <property type="entry name" value="Thermosome_arc"/>
</dbReference>
<dbReference type="NCBIfam" id="NF041083">
    <property type="entry name" value="thermosome_beta"/>
    <property type="match status" value="1"/>
</dbReference>
<organism evidence="7 8">
    <name type="scientific">Candidatus Iainarchaeum sp</name>
    <dbReference type="NCBI Taxonomy" id="3101447"/>
    <lineage>
        <taxon>Archaea</taxon>
        <taxon>Candidatus Iainarchaeota</taxon>
        <taxon>Candidatus Iainarchaeia</taxon>
        <taxon>Candidatus Iainarchaeales</taxon>
        <taxon>Candidatus Iainarchaeaceae</taxon>
        <taxon>Candidatus Iainarchaeum</taxon>
    </lineage>
</organism>
<dbReference type="Gene3D" id="3.30.260.10">
    <property type="entry name" value="TCP-1-like chaperonin intermediate domain"/>
    <property type="match status" value="1"/>
</dbReference>
<dbReference type="EMBL" id="NZBU01000012">
    <property type="protein sequence ID" value="MAG22446.1"/>
    <property type="molecule type" value="Genomic_DNA"/>
</dbReference>